<feature type="transmembrane region" description="Helical" evidence="16">
    <location>
        <begin position="960"/>
        <end position="978"/>
    </location>
</feature>
<dbReference type="InterPro" id="IPR018303">
    <property type="entry name" value="ATPase_P-typ_P_site"/>
</dbReference>
<evidence type="ECO:0000256" key="5">
    <source>
        <dbReference type="ARBA" id="ARBA00022692"/>
    </source>
</evidence>
<dbReference type="STRING" id="242619.PG_0938"/>
<dbReference type="eggNOG" id="COG0474">
    <property type="taxonomic scope" value="Bacteria"/>
</dbReference>
<keyword evidence="9" id="KW-0067">ATP-binding</keyword>
<dbReference type="InterPro" id="IPR008250">
    <property type="entry name" value="ATPase_P-typ_transduc_dom_A_sf"/>
</dbReference>
<dbReference type="InterPro" id="IPR006408">
    <property type="entry name" value="P-type_ATPase_IIB"/>
</dbReference>
<dbReference type="NCBIfam" id="TIGR01517">
    <property type="entry name" value="ATPase-IIB_Ca"/>
    <property type="match status" value="1"/>
</dbReference>
<dbReference type="KEGG" id="pgi:PG_0938"/>
<dbReference type="EMBL" id="AE015924">
    <property type="protein sequence ID" value="AAQ66072.1"/>
    <property type="molecule type" value="Genomic_DNA"/>
</dbReference>
<dbReference type="Gene3D" id="3.40.50.1000">
    <property type="entry name" value="HAD superfamily/HAD-like"/>
    <property type="match status" value="1"/>
</dbReference>
<dbReference type="Pfam" id="PF08282">
    <property type="entry name" value="Hydrolase_3"/>
    <property type="match status" value="1"/>
</dbReference>
<dbReference type="Pfam" id="PF00690">
    <property type="entry name" value="Cation_ATPase_N"/>
    <property type="match status" value="1"/>
</dbReference>
<dbReference type="SUPFAM" id="SSF81665">
    <property type="entry name" value="Calcium ATPase, transmembrane domain M"/>
    <property type="match status" value="1"/>
</dbReference>
<dbReference type="SFLD" id="SFLDG00002">
    <property type="entry name" value="C1.7:_P-type_atpase_like"/>
    <property type="match status" value="1"/>
</dbReference>
<dbReference type="InterPro" id="IPR023214">
    <property type="entry name" value="HAD_sf"/>
</dbReference>
<dbReference type="InterPro" id="IPR044492">
    <property type="entry name" value="P_typ_ATPase_HD_dom"/>
</dbReference>
<dbReference type="AlphaFoldDB" id="Q7MVU5"/>
<evidence type="ECO:0000256" key="9">
    <source>
        <dbReference type="ARBA" id="ARBA00022840"/>
    </source>
</evidence>
<dbReference type="GO" id="GO:0005388">
    <property type="term" value="F:P-type calcium transporter activity"/>
    <property type="evidence" value="ECO:0007669"/>
    <property type="project" value="UniProtKB-EC"/>
</dbReference>
<dbReference type="CDD" id="cd02081">
    <property type="entry name" value="P-type_ATPase_Ca_PMCA-like"/>
    <property type="match status" value="1"/>
</dbReference>
<feature type="transmembrane region" description="Helical" evidence="16">
    <location>
        <begin position="865"/>
        <end position="884"/>
    </location>
</feature>
<dbReference type="PROSITE" id="PS00154">
    <property type="entry name" value="ATPASE_E1_E2"/>
    <property type="match status" value="1"/>
</dbReference>
<keyword evidence="7" id="KW-0547">Nucleotide-binding</keyword>
<feature type="transmembrane region" description="Helical" evidence="16">
    <location>
        <begin position="999"/>
        <end position="1020"/>
    </location>
</feature>
<dbReference type="InterPro" id="IPR023299">
    <property type="entry name" value="ATPase_P-typ_cyto_dom_N"/>
</dbReference>
<keyword evidence="13" id="KW-0406">Ion transport</keyword>
<dbReference type="EC" id="7.2.2.10" evidence="2"/>
<evidence type="ECO:0000256" key="8">
    <source>
        <dbReference type="ARBA" id="ARBA00022837"/>
    </source>
</evidence>
<evidence type="ECO:0000256" key="16">
    <source>
        <dbReference type="SAM" id="Phobius"/>
    </source>
</evidence>
<dbReference type="HOGENOM" id="CLU_002360_9_0_10"/>
<dbReference type="SFLD" id="SFLDS00003">
    <property type="entry name" value="Haloacid_Dehalogenase"/>
    <property type="match status" value="1"/>
</dbReference>
<feature type="transmembrane region" description="Helical" evidence="16">
    <location>
        <begin position="1026"/>
        <end position="1044"/>
    </location>
</feature>
<proteinExistence type="predicted"/>
<dbReference type="InterPro" id="IPR004014">
    <property type="entry name" value="ATPase_P-typ_cation-transptr_N"/>
</dbReference>
<dbReference type="PRINTS" id="PR00119">
    <property type="entry name" value="CATATPASE"/>
</dbReference>
<evidence type="ECO:0000256" key="4">
    <source>
        <dbReference type="ARBA" id="ARBA00022568"/>
    </source>
</evidence>
<organism evidence="18 19">
    <name type="scientific">Porphyromonas gingivalis (strain ATCC BAA-308 / W83)</name>
    <dbReference type="NCBI Taxonomy" id="242619"/>
    <lineage>
        <taxon>Bacteria</taxon>
        <taxon>Pseudomonadati</taxon>
        <taxon>Bacteroidota</taxon>
        <taxon>Bacteroidia</taxon>
        <taxon>Bacteroidales</taxon>
        <taxon>Porphyromonadaceae</taxon>
        <taxon>Porphyromonas</taxon>
    </lineage>
</organism>
<dbReference type="InterPro" id="IPR006068">
    <property type="entry name" value="ATPase_P-typ_cation-transptr_C"/>
</dbReference>
<dbReference type="Pfam" id="PF13246">
    <property type="entry name" value="Cation_ATPase"/>
    <property type="match status" value="1"/>
</dbReference>
<gene>
    <name evidence="18" type="ordered locus">PG_0938</name>
</gene>
<dbReference type="InterPro" id="IPR023298">
    <property type="entry name" value="ATPase_P-typ_TM_dom_sf"/>
</dbReference>
<dbReference type="InterPro" id="IPR001757">
    <property type="entry name" value="P_typ_ATPase"/>
</dbReference>
<dbReference type="EnsemblBacteria" id="AAQ66072">
    <property type="protein sequence ID" value="AAQ66072"/>
    <property type="gene ID" value="PG_0938"/>
</dbReference>
<keyword evidence="11" id="KW-1278">Translocase</keyword>
<dbReference type="Proteomes" id="UP000000588">
    <property type="component" value="Chromosome"/>
</dbReference>
<feature type="transmembrane region" description="Helical" evidence="16">
    <location>
        <begin position="202"/>
        <end position="222"/>
    </location>
</feature>
<feature type="transmembrane region" description="Helical" evidence="16">
    <location>
        <begin position="394"/>
        <end position="419"/>
    </location>
</feature>
<dbReference type="GO" id="GO:0005886">
    <property type="term" value="C:plasma membrane"/>
    <property type="evidence" value="ECO:0007669"/>
    <property type="project" value="TreeGrafter"/>
</dbReference>
<feature type="transmembrane region" description="Helical" evidence="16">
    <location>
        <begin position="228"/>
        <end position="251"/>
    </location>
</feature>
<keyword evidence="12 16" id="KW-1133">Transmembrane helix</keyword>
<dbReference type="PANTHER" id="PTHR24093">
    <property type="entry name" value="CATION TRANSPORTING ATPASE"/>
    <property type="match status" value="1"/>
</dbReference>
<evidence type="ECO:0000256" key="14">
    <source>
        <dbReference type="ARBA" id="ARBA00023136"/>
    </source>
</evidence>
<feature type="transmembrane region" description="Helical" evidence="16">
    <location>
        <begin position="439"/>
        <end position="464"/>
    </location>
</feature>
<dbReference type="SUPFAM" id="SSF81653">
    <property type="entry name" value="Calcium ATPase, transduction domain A"/>
    <property type="match status" value="1"/>
</dbReference>
<dbReference type="InterPro" id="IPR036412">
    <property type="entry name" value="HAD-like_sf"/>
</dbReference>
<keyword evidence="19" id="KW-1185">Reference proteome</keyword>
<evidence type="ECO:0000256" key="1">
    <source>
        <dbReference type="ARBA" id="ARBA00004127"/>
    </source>
</evidence>
<dbReference type="NCBIfam" id="TIGR01494">
    <property type="entry name" value="ATPase_P-type"/>
    <property type="match status" value="2"/>
</dbReference>
<feature type="region of interest" description="Disordered" evidence="15">
    <location>
        <begin position="91"/>
        <end position="118"/>
    </location>
</feature>
<evidence type="ECO:0000256" key="2">
    <source>
        <dbReference type="ARBA" id="ARBA00012790"/>
    </source>
</evidence>
<reference evidence="18 19" key="1">
    <citation type="journal article" date="2003" name="J. Bacteriol.">
        <title>Complete genome sequence of the oral pathogenic bacterium Porphyromonas gingivalis strain W83.</title>
        <authorList>
            <person name="Nelson K."/>
            <person name="Fleishmann R."/>
            <person name="DeBoy R."/>
            <person name="Paulsen I."/>
            <person name="Fouts D."/>
            <person name="Eisen J."/>
            <person name="Daugherty S."/>
            <person name="Dodson R."/>
            <person name="Durkin A."/>
            <person name="Gwinn M."/>
            <person name="Haft D."/>
            <person name="Kolonay J."/>
            <person name="Nelson W."/>
            <person name="White O."/>
            <person name="Mason T."/>
            <person name="Tallon L."/>
            <person name="Gray J."/>
            <person name="Granger D."/>
            <person name="Tettelin H."/>
            <person name="Dong H."/>
            <person name="Galvin J."/>
            <person name="Duncan M."/>
            <person name="Dewhirst F."/>
            <person name="Fraser C."/>
        </authorList>
    </citation>
    <scope>NUCLEOTIDE SEQUENCE [LARGE SCALE GENOMIC DNA]</scope>
    <source>
        <strain evidence="19">ATCC BAA-308 / W83</strain>
    </source>
</reference>
<dbReference type="GO" id="GO:0016887">
    <property type="term" value="F:ATP hydrolysis activity"/>
    <property type="evidence" value="ECO:0007669"/>
    <property type="project" value="InterPro"/>
</dbReference>
<keyword evidence="10" id="KW-0460">Magnesium</keyword>
<evidence type="ECO:0000256" key="6">
    <source>
        <dbReference type="ARBA" id="ARBA00022723"/>
    </source>
</evidence>
<keyword evidence="3" id="KW-0813">Transport</keyword>
<dbReference type="SUPFAM" id="SSF56784">
    <property type="entry name" value="HAD-like"/>
    <property type="match status" value="1"/>
</dbReference>
<name>Q7MVU5_PORGI</name>
<keyword evidence="4" id="KW-0109">Calcium transport</keyword>
<feature type="region of interest" description="Disordered" evidence="15">
    <location>
        <begin position="148"/>
        <end position="168"/>
    </location>
</feature>
<evidence type="ECO:0000259" key="17">
    <source>
        <dbReference type="SMART" id="SM00831"/>
    </source>
</evidence>
<evidence type="ECO:0000256" key="15">
    <source>
        <dbReference type="SAM" id="MobiDB-lite"/>
    </source>
</evidence>
<dbReference type="SMART" id="SM00831">
    <property type="entry name" value="Cation_ATPase_N"/>
    <property type="match status" value="1"/>
</dbReference>
<dbReference type="Gene3D" id="1.20.1110.10">
    <property type="entry name" value="Calcium-transporting ATPase, transmembrane domain"/>
    <property type="match status" value="3"/>
</dbReference>
<dbReference type="FunFam" id="3.40.50.1000:FF:000129">
    <property type="entry name" value="Calcium-translocating P-type ATPase PMCA-type"/>
    <property type="match status" value="1"/>
</dbReference>
<dbReference type="Pfam" id="PF00689">
    <property type="entry name" value="Cation_ATPase_C"/>
    <property type="match status" value="1"/>
</dbReference>
<feature type="domain" description="Cation-transporting P-type ATPase N-terminal" evidence="17">
    <location>
        <begin position="144"/>
        <end position="218"/>
    </location>
</feature>
<evidence type="ECO:0000256" key="3">
    <source>
        <dbReference type="ARBA" id="ARBA00022448"/>
    </source>
</evidence>
<accession>Q7MVU5</accession>
<evidence type="ECO:0000256" key="7">
    <source>
        <dbReference type="ARBA" id="ARBA00022741"/>
    </source>
</evidence>
<dbReference type="InterPro" id="IPR059000">
    <property type="entry name" value="ATPase_P-type_domA"/>
</dbReference>
<evidence type="ECO:0000256" key="12">
    <source>
        <dbReference type="ARBA" id="ARBA00022989"/>
    </source>
</evidence>
<feature type="transmembrane region" description="Helical" evidence="16">
    <location>
        <begin position="905"/>
        <end position="927"/>
    </location>
</feature>
<dbReference type="GO" id="GO:0005524">
    <property type="term" value="F:ATP binding"/>
    <property type="evidence" value="ECO:0007669"/>
    <property type="project" value="UniProtKB-KW"/>
</dbReference>
<keyword evidence="5 16" id="KW-0812">Transmembrane</keyword>
<protein>
    <recommendedName>
        <fullName evidence="2">P-type Ca(2+) transporter</fullName>
        <ecNumber evidence="2">7.2.2.10</ecNumber>
    </recommendedName>
</protein>
<dbReference type="GO" id="GO:0046872">
    <property type="term" value="F:metal ion binding"/>
    <property type="evidence" value="ECO:0007669"/>
    <property type="project" value="UniProtKB-KW"/>
</dbReference>
<keyword evidence="14 16" id="KW-0472">Membrane</keyword>
<dbReference type="Pfam" id="PF00122">
    <property type="entry name" value="E1-E2_ATPase"/>
    <property type="match status" value="1"/>
</dbReference>
<keyword evidence="6" id="KW-0479">Metal-binding</keyword>
<dbReference type="PANTHER" id="PTHR24093:SF369">
    <property type="entry name" value="CALCIUM-TRANSPORTING ATPASE"/>
    <property type="match status" value="1"/>
</dbReference>
<dbReference type="Gene3D" id="2.70.150.10">
    <property type="entry name" value="Calcium-transporting ATPase, cytoplasmic transduction domain A"/>
    <property type="match status" value="1"/>
</dbReference>
<evidence type="ECO:0000313" key="18">
    <source>
        <dbReference type="EMBL" id="AAQ66072.1"/>
    </source>
</evidence>
<dbReference type="SFLD" id="SFLDF00027">
    <property type="entry name" value="p-type_atpase"/>
    <property type="match status" value="1"/>
</dbReference>
<dbReference type="GO" id="GO:0012505">
    <property type="term" value="C:endomembrane system"/>
    <property type="evidence" value="ECO:0007669"/>
    <property type="project" value="UniProtKB-SubCell"/>
</dbReference>
<keyword evidence="8" id="KW-0106">Calcium</keyword>
<evidence type="ECO:0000256" key="11">
    <source>
        <dbReference type="ARBA" id="ARBA00022967"/>
    </source>
</evidence>
<feature type="transmembrane region" description="Helical" evidence="16">
    <location>
        <begin position="832"/>
        <end position="853"/>
    </location>
</feature>
<comment type="subcellular location">
    <subcellularLocation>
        <location evidence="1">Endomembrane system</location>
        <topology evidence="1">Multi-pass membrane protein</topology>
    </subcellularLocation>
</comment>
<dbReference type="PRINTS" id="PR00120">
    <property type="entry name" value="HATPASE"/>
</dbReference>
<evidence type="ECO:0000313" key="19">
    <source>
        <dbReference type="Proteomes" id="UP000000588"/>
    </source>
</evidence>
<dbReference type="Gene3D" id="3.40.1110.10">
    <property type="entry name" value="Calcium-transporting ATPase, cytoplasmic domain N"/>
    <property type="match status" value="1"/>
</dbReference>
<sequence length="1063" mass="118466">MQAAPQGGIYNYFHSLLPPLSLAPFLPRTPLPSTSLFCKGLKKERYKPRFRPRECHCSVENLHLGHEMQNSHRTICKSALQLLPPSWSDPFRRRDADFPPNSPSPARPSSENASNRAKEKVHLSPIIALCISHHTSQEKLFTQHLMNMPTGETHKSPPSSSHRGLSDAEVLHSRATHGSNELTPRERESLWSKFFEKFKDPIIIILLVAMVLSFAVACYHYFTGGEGVSVFLEPTGVLLAVVLATGVAFFFEMKSEKEFEILNQVNEDILYKVYRNGMICRVLKKEIVVGDLVVLETGEQIPADGRLIEAISLQIDESSLTGEPVVNKTTDRQDFDAEATYPSDYICRGTTILDGHCTFRVEKVGDATEYGRVFEGARPDNSVQTPLNRQLDHLAGLITNVSYSIAALVLIGSIIMYAANGGFFPFDWAYALSFFLNKIMIAVTVIVVAVPEGLPMSVTLSLAYSMRSMMKTNNLVRKMHACETMGAATVICTDKTGTLTQNRMAVADTYFEPEHEADSSLLAEAMAANSTAYLDCSDEKSIRPLGNPTEGALLLWLRERGINYLTVREACPLLLQLTFSTERKYMATVVRSASLGKPVLWVKGAPEIVLGFCSLPDEEKFDSYTRKLAEYQGKAMRTIGFAYKELSSDKEQVFANGRLHVHDLRFMGIVGIADPIRSDVPEAISDCMKAGIQVKIVTGDTPGTAREIGRQIGLWDESCTERNMITGSDFAALTDEELRPRIGELRIMSRARPMDKERLVRLLQEAHEVVAVTGDGTNDAPALNRAQVGLSMGDGTAVAKEASDITILDNSFSSIAKAVMWGRSLYRNIRRFILFQMTINVVACIIVLIGAFVGTESPLTVTQMLWVNLIMDTFAALSLASLPPDKGVMKEQPRRQDDAIINPLMARRIFGLGGGFVLLLFSLIQYFKHAELNSMMDFHLGAWATTLFDFRPVENALSDFELSAFFSIFVFLQFWNMFNAKAFMTGRSALHRLWKCRNFVLIALLILIGQIIITTFGGGMFRVVPLAPMDWILIILATSLILWLHELERILPTFANHLIHNRQ</sequence>
<evidence type="ECO:0000256" key="13">
    <source>
        <dbReference type="ARBA" id="ARBA00023065"/>
    </source>
</evidence>
<evidence type="ECO:0000256" key="10">
    <source>
        <dbReference type="ARBA" id="ARBA00022842"/>
    </source>
</evidence>